<organism evidence="3 4">
    <name type="scientific">Streptococcus minor</name>
    <dbReference type="NCBI Taxonomy" id="229549"/>
    <lineage>
        <taxon>Bacteria</taxon>
        <taxon>Bacillati</taxon>
        <taxon>Bacillota</taxon>
        <taxon>Bacilli</taxon>
        <taxon>Lactobacillales</taxon>
        <taxon>Streptococcaceae</taxon>
        <taxon>Streptococcus</taxon>
    </lineage>
</organism>
<dbReference type="STRING" id="1123309.GCA_000377005_01061"/>
<keyword evidence="4" id="KW-1185">Reference proteome</keyword>
<keyword evidence="2" id="KW-0378">Hydrolase</keyword>
<dbReference type="EC" id="3.2.2.n1" evidence="2"/>
<dbReference type="SUPFAM" id="SSF102405">
    <property type="entry name" value="MCP/YpsA-like"/>
    <property type="match status" value="1"/>
</dbReference>
<dbReference type="GO" id="GO:0005829">
    <property type="term" value="C:cytosol"/>
    <property type="evidence" value="ECO:0007669"/>
    <property type="project" value="TreeGrafter"/>
</dbReference>
<comment type="similarity">
    <text evidence="1 2">Belongs to the LOG family.</text>
</comment>
<dbReference type="Gene3D" id="3.40.50.450">
    <property type="match status" value="1"/>
</dbReference>
<dbReference type="NCBIfam" id="TIGR00730">
    <property type="entry name" value="Rossman fold protein, TIGR00730 family"/>
    <property type="match status" value="1"/>
</dbReference>
<dbReference type="PANTHER" id="PTHR31223">
    <property type="entry name" value="LOG FAMILY PROTEIN YJL055W"/>
    <property type="match status" value="1"/>
</dbReference>
<dbReference type="AlphaFoldDB" id="A0A3P1VCD0"/>
<evidence type="ECO:0000256" key="2">
    <source>
        <dbReference type="RuleBase" id="RU363015"/>
    </source>
</evidence>
<name>A0A3P1VCD0_9STRE</name>
<reference evidence="3 4" key="1">
    <citation type="submission" date="2018-11" db="EMBL/GenBank/DDBJ databases">
        <title>Genomes From Bacteria Associated with the Canine Oral Cavity: a Test Case for Automated Genome-Based Taxonomic Assignment.</title>
        <authorList>
            <person name="Coil D.A."/>
            <person name="Jospin G."/>
            <person name="Darling A.E."/>
            <person name="Wallis C."/>
            <person name="Davis I.J."/>
            <person name="Harris S."/>
            <person name="Eisen J.A."/>
            <person name="Holcombe L.J."/>
            <person name="O'Flynn C."/>
        </authorList>
    </citation>
    <scope>NUCLEOTIDE SEQUENCE [LARGE SCALE GENOMIC DNA]</scope>
    <source>
        <strain evidence="3 4">OH4621_COT-116</strain>
    </source>
</reference>
<dbReference type="RefSeq" id="WP_018166979.1">
    <property type="nucleotide sequence ID" value="NZ_RQZA01000002.1"/>
</dbReference>
<accession>A0A3P1VCD0</accession>
<proteinExistence type="inferred from homology"/>
<dbReference type="Proteomes" id="UP000281771">
    <property type="component" value="Unassembled WGS sequence"/>
</dbReference>
<protein>
    <recommendedName>
        <fullName evidence="2">Cytokinin riboside 5'-monophosphate phosphoribohydrolase</fullName>
        <ecNumber evidence="2">3.2.2.n1</ecNumber>
    </recommendedName>
</protein>
<gene>
    <name evidence="3" type="ORF">EII38_03495</name>
</gene>
<evidence type="ECO:0000313" key="4">
    <source>
        <dbReference type="Proteomes" id="UP000281771"/>
    </source>
</evidence>
<evidence type="ECO:0000256" key="1">
    <source>
        <dbReference type="ARBA" id="ARBA00006763"/>
    </source>
</evidence>
<keyword evidence="2" id="KW-0203">Cytokinin biosynthesis</keyword>
<sequence length="186" mass="20880">MKIAIFCGANLGHHPIYEEKSLMLADWMASREYDLVFGGGKVGLMGVMADRMIAHGRETIGVMPIFLQEREIAHAGLSQLIIVSDMHERKAKMMDLSQAFIALPGGPGTLEEISEVISWSRVGQNDGPCILYNINGYYDSLQAMFEHMVEQGFLSQADREKVLFTDNLAEIETFIQNYEAPSIREY</sequence>
<dbReference type="GO" id="GO:0016799">
    <property type="term" value="F:hydrolase activity, hydrolyzing N-glycosyl compounds"/>
    <property type="evidence" value="ECO:0007669"/>
    <property type="project" value="TreeGrafter"/>
</dbReference>
<evidence type="ECO:0000313" key="3">
    <source>
        <dbReference type="EMBL" id="RRD31829.1"/>
    </source>
</evidence>
<dbReference type="PANTHER" id="PTHR31223:SF70">
    <property type="entry name" value="LOG FAMILY PROTEIN YJL055W"/>
    <property type="match status" value="1"/>
</dbReference>
<dbReference type="InterPro" id="IPR005269">
    <property type="entry name" value="LOG"/>
</dbReference>
<comment type="caution">
    <text evidence="3">The sequence shown here is derived from an EMBL/GenBank/DDBJ whole genome shotgun (WGS) entry which is preliminary data.</text>
</comment>
<dbReference type="Pfam" id="PF03641">
    <property type="entry name" value="Lysine_decarbox"/>
    <property type="match status" value="1"/>
</dbReference>
<dbReference type="GO" id="GO:0009691">
    <property type="term" value="P:cytokinin biosynthetic process"/>
    <property type="evidence" value="ECO:0007669"/>
    <property type="project" value="UniProtKB-UniRule"/>
</dbReference>
<dbReference type="InterPro" id="IPR031100">
    <property type="entry name" value="LOG_fam"/>
</dbReference>
<dbReference type="EMBL" id="RQZA01000002">
    <property type="protein sequence ID" value="RRD31829.1"/>
    <property type="molecule type" value="Genomic_DNA"/>
</dbReference>